<comment type="caution">
    <text evidence="2">The sequence shown here is derived from an EMBL/GenBank/DDBJ whole genome shotgun (WGS) entry which is preliminary data.</text>
</comment>
<keyword evidence="1" id="KW-1133">Transmembrane helix</keyword>
<dbReference type="Proteomes" id="UP001601303">
    <property type="component" value="Unassembled WGS sequence"/>
</dbReference>
<sequence>MNALFVGLVGALLGAAATLLAAVLPARRLRLRWYSGHNTTLLSTTDASLSVAYGGAALGAPRVVELTITNPARRDVLPNTFLNANPLIFDFHIPIVAILGKESSPASRAAPNVNPSGTCLELGPDMLSAKQSITYKLLLDGPKKDVKLLRDPFAGVNIKKQLSEGRRATLLGVASAAGSAVATLVLSIVVFWTQQR</sequence>
<keyword evidence="1" id="KW-0472">Membrane</keyword>
<evidence type="ECO:0000256" key="1">
    <source>
        <dbReference type="SAM" id="Phobius"/>
    </source>
</evidence>
<proteinExistence type="predicted"/>
<protein>
    <submittedName>
        <fullName evidence="2">Uncharacterized protein</fullName>
    </submittedName>
</protein>
<evidence type="ECO:0000313" key="3">
    <source>
        <dbReference type="Proteomes" id="UP001601303"/>
    </source>
</evidence>
<reference evidence="2 3" key="1">
    <citation type="submission" date="2024-10" db="EMBL/GenBank/DDBJ databases">
        <title>The Natural Products Discovery Center: Release of the First 8490 Sequenced Strains for Exploring Actinobacteria Biosynthetic Diversity.</title>
        <authorList>
            <person name="Kalkreuter E."/>
            <person name="Kautsar S.A."/>
            <person name="Yang D."/>
            <person name="Bader C.D."/>
            <person name="Teijaro C.N."/>
            <person name="Fluegel L."/>
            <person name="Davis C.M."/>
            <person name="Simpson J.R."/>
            <person name="Lauterbach L."/>
            <person name="Steele A.D."/>
            <person name="Gui C."/>
            <person name="Meng S."/>
            <person name="Li G."/>
            <person name="Viehrig K."/>
            <person name="Ye F."/>
            <person name="Su P."/>
            <person name="Kiefer A.F."/>
            <person name="Nichols A."/>
            <person name="Cepeda A.J."/>
            <person name="Yan W."/>
            <person name="Fan B."/>
            <person name="Jiang Y."/>
            <person name="Adhikari A."/>
            <person name="Zheng C.-J."/>
            <person name="Schuster L."/>
            <person name="Cowan T.M."/>
            <person name="Smanski M.J."/>
            <person name="Chevrette M.G."/>
            <person name="De Carvalho L.P.S."/>
            <person name="Shen B."/>
        </authorList>
    </citation>
    <scope>NUCLEOTIDE SEQUENCE [LARGE SCALE GENOMIC DNA]</scope>
    <source>
        <strain evidence="2 3">NPDC006488</strain>
    </source>
</reference>
<dbReference type="RefSeq" id="WP_388105085.1">
    <property type="nucleotide sequence ID" value="NZ_JBIAHM010000003.1"/>
</dbReference>
<accession>A0ABW6LZC3</accession>
<evidence type="ECO:0000313" key="2">
    <source>
        <dbReference type="EMBL" id="MFE9599245.1"/>
    </source>
</evidence>
<name>A0ABW6LZC3_9ACTN</name>
<feature type="transmembrane region" description="Helical" evidence="1">
    <location>
        <begin position="170"/>
        <end position="192"/>
    </location>
</feature>
<dbReference type="EMBL" id="JBIAHM010000003">
    <property type="protein sequence ID" value="MFE9599245.1"/>
    <property type="molecule type" value="Genomic_DNA"/>
</dbReference>
<keyword evidence="1" id="KW-0812">Transmembrane</keyword>
<organism evidence="2 3">
    <name type="scientific">Streptomyces hokutonensis</name>
    <dbReference type="NCBI Taxonomy" id="1306990"/>
    <lineage>
        <taxon>Bacteria</taxon>
        <taxon>Bacillati</taxon>
        <taxon>Actinomycetota</taxon>
        <taxon>Actinomycetes</taxon>
        <taxon>Kitasatosporales</taxon>
        <taxon>Streptomycetaceae</taxon>
        <taxon>Streptomyces</taxon>
    </lineage>
</organism>
<keyword evidence="3" id="KW-1185">Reference proteome</keyword>
<gene>
    <name evidence="2" type="ORF">ACFYNQ_11745</name>
</gene>